<dbReference type="AlphaFoldDB" id="X0U3T8"/>
<proteinExistence type="predicted"/>
<evidence type="ECO:0000313" key="1">
    <source>
        <dbReference type="EMBL" id="GAF93991.1"/>
    </source>
</evidence>
<sequence length="35" mass="3675">MSPSPKDLEFLDRITGSIDANILSRTASGLSGPEV</sequence>
<feature type="non-terminal residue" evidence="1">
    <location>
        <position position="35"/>
    </location>
</feature>
<gene>
    <name evidence="1" type="ORF">S01H1_21331</name>
</gene>
<dbReference type="EMBL" id="BARS01011812">
    <property type="protein sequence ID" value="GAF93991.1"/>
    <property type="molecule type" value="Genomic_DNA"/>
</dbReference>
<accession>X0U3T8</accession>
<comment type="caution">
    <text evidence="1">The sequence shown here is derived from an EMBL/GenBank/DDBJ whole genome shotgun (WGS) entry which is preliminary data.</text>
</comment>
<protein>
    <submittedName>
        <fullName evidence="1">Uncharacterized protein</fullName>
    </submittedName>
</protein>
<organism evidence="1">
    <name type="scientific">marine sediment metagenome</name>
    <dbReference type="NCBI Taxonomy" id="412755"/>
    <lineage>
        <taxon>unclassified sequences</taxon>
        <taxon>metagenomes</taxon>
        <taxon>ecological metagenomes</taxon>
    </lineage>
</organism>
<reference evidence="1" key="1">
    <citation type="journal article" date="2014" name="Front. Microbiol.">
        <title>High frequency of phylogenetically diverse reductive dehalogenase-homologous genes in deep subseafloor sedimentary metagenomes.</title>
        <authorList>
            <person name="Kawai M."/>
            <person name="Futagami T."/>
            <person name="Toyoda A."/>
            <person name="Takaki Y."/>
            <person name="Nishi S."/>
            <person name="Hori S."/>
            <person name="Arai W."/>
            <person name="Tsubouchi T."/>
            <person name="Morono Y."/>
            <person name="Uchiyama I."/>
            <person name="Ito T."/>
            <person name="Fujiyama A."/>
            <person name="Inagaki F."/>
            <person name="Takami H."/>
        </authorList>
    </citation>
    <scope>NUCLEOTIDE SEQUENCE</scope>
    <source>
        <strain evidence="1">Expedition CK06-06</strain>
    </source>
</reference>
<name>X0U3T8_9ZZZZ</name>